<dbReference type="EMBL" id="CM000781">
    <property type="protein sequence ID" value="AQK63270.1"/>
    <property type="molecule type" value="Genomic_DNA"/>
</dbReference>
<comment type="similarity">
    <text evidence="2">Belongs to the FIP1 family.</text>
</comment>
<dbReference type="AlphaFoldDB" id="A0A1D6GIL2"/>
<evidence type="ECO:0000256" key="1">
    <source>
        <dbReference type="ARBA" id="ARBA00004123"/>
    </source>
</evidence>
<evidence type="ECO:0000256" key="2">
    <source>
        <dbReference type="ARBA" id="ARBA00007459"/>
    </source>
</evidence>
<feature type="compositionally biased region" description="Acidic residues" evidence="5">
    <location>
        <begin position="153"/>
        <end position="164"/>
    </location>
</feature>
<feature type="compositionally biased region" description="Acidic residues" evidence="5">
    <location>
        <begin position="129"/>
        <end position="139"/>
    </location>
</feature>
<dbReference type="Pfam" id="PF05182">
    <property type="entry name" value="Fip1"/>
    <property type="match status" value="1"/>
</dbReference>
<comment type="subcellular location">
    <subcellularLocation>
        <location evidence="1">Nucleus</location>
    </subcellularLocation>
</comment>
<dbReference type="PANTHER" id="PTHR36884:SF1">
    <property type="entry name" value="FIP1[V]-LIKE PROTEIN"/>
    <property type="match status" value="1"/>
</dbReference>
<protein>
    <submittedName>
        <fullName evidence="7">FIP1[V]-like protein</fullName>
    </submittedName>
</protein>
<feature type="region of interest" description="Disordered" evidence="5">
    <location>
        <begin position="236"/>
        <end position="265"/>
    </location>
</feature>
<evidence type="ECO:0000259" key="6">
    <source>
        <dbReference type="Pfam" id="PF05182"/>
    </source>
</evidence>
<sequence length="593" mass="63518">MEEDDEFGDLYTDILIPTHTPASTSALSNPVLVETLHRPPPHPNPTPVAAAAEEVDDDWLLGGSEPIPGVDPTGDWADEDDDGGEPAPPAKRSTSADDIDPLMGGGAGDSGPVIPGLSSSSAAGAAGSDEWDSDSEDDIQIVLNETDGRPGLVEDEGDDEDGEDLVIVADGPAMEEQDWGEDPAAAGAEGERKDGCEPGKTVAAPTGRIGYSGGGPGFHQQHHSMFKYVRPGAPGASVGGVPGGPGQFRPPGPLGPFSGRGRGEWRPAAGRGMNKSFHSGYGITPWGGSGRNFGGGLDFALPPHKTIFDIDVETAFEEKPWKFPGADISDFFNFGLDEEKWKDFCKQLDQLRLESTMQSRIRVYESGRSEQDYDPDLPPELAAVTGHPDISADSRNKMVNGHTDFSAQGRGPANVRTPLMTGRPIQVETNYTDRFPSVDSRSHRMRESDSVIEIVCQGRDSMDDETVDQTEKDSQGGNKGAHCIEGKPYSSDKINNSDHNSNSVKKTQHKGQLPVSSESDMLSMDANTHSPPSYKTRGSPRGAWPLKGSSLGQNSIREIESSNEVIPRQSSSKRCHDSQKENLIEGFRRVTCC</sequence>
<evidence type="ECO:0000256" key="4">
    <source>
        <dbReference type="ARBA" id="ARBA00023242"/>
    </source>
</evidence>
<proteinExistence type="inferred from homology"/>
<evidence type="ECO:0000313" key="7">
    <source>
        <dbReference type="EMBL" id="AQK63270.1"/>
    </source>
</evidence>
<keyword evidence="4" id="KW-0539">Nucleus</keyword>
<gene>
    <name evidence="7" type="ORF">ZEAMMB73_Zm00001d013380</name>
</gene>
<evidence type="ECO:0000256" key="5">
    <source>
        <dbReference type="SAM" id="MobiDB-lite"/>
    </source>
</evidence>
<name>A0A1D6GIL2_MAIZE</name>
<reference evidence="7" key="1">
    <citation type="submission" date="2015-12" db="EMBL/GenBank/DDBJ databases">
        <title>Update maize B73 reference genome by single molecule sequencing technologies.</title>
        <authorList>
            <consortium name="Maize Genome Sequencing Project"/>
            <person name="Ware D."/>
        </authorList>
    </citation>
    <scope>NUCLEOTIDE SEQUENCE</scope>
    <source>
        <tissue evidence="7">Seedling</tissue>
    </source>
</reference>
<feature type="region of interest" description="Disordered" evidence="5">
    <location>
        <begin position="34"/>
        <end position="217"/>
    </location>
</feature>
<feature type="compositionally biased region" description="Polar residues" evidence="5">
    <location>
        <begin position="492"/>
        <end position="505"/>
    </location>
</feature>
<dbReference type="InterPro" id="IPR044976">
    <property type="entry name" value="FIPS5/FIPS3-like"/>
</dbReference>
<accession>A0A1D6GIL2</accession>
<feature type="compositionally biased region" description="Low complexity" evidence="5">
    <location>
        <begin position="118"/>
        <end position="128"/>
    </location>
</feature>
<feature type="compositionally biased region" description="Polar residues" evidence="5">
    <location>
        <begin position="550"/>
        <end position="572"/>
    </location>
</feature>
<feature type="domain" description="Pre-mRNA polyadenylation factor Fip1" evidence="6">
    <location>
        <begin position="309"/>
        <end position="352"/>
    </location>
</feature>
<organism evidence="7">
    <name type="scientific">Zea mays</name>
    <name type="common">Maize</name>
    <dbReference type="NCBI Taxonomy" id="4577"/>
    <lineage>
        <taxon>Eukaryota</taxon>
        <taxon>Viridiplantae</taxon>
        <taxon>Streptophyta</taxon>
        <taxon>Embryophyta</taxon>
        <taxon>Tracheophyta</taxon>
        <taxon>Spermatophyta</taxon>
        <taxon>Magnoliopsida</taxon>
        <taxon>Liliopsida</taxon>
        <taxon>Poales</taxon>
        <taxon>Poaceae</taxon>
        <taxon>PACMAD clade</taxon>
        <taxon>Panicoideae</taxon>
        <taxon>Andropogonodae</taxon>
        <taxon>Andropogoneae</taxon>
        <taxon>Tripsacinae</taxon>
        <taxon>Zea</taxon>
    </lineage>
</organism>
<feature type="region of interest" description="Disordered" evidence="5">
    <location>
        <begin position="458"/>
        <end position="578"/>
    </location>
</feature>
<dbReference type="PANTHER" id="PTHR36884">
    <property type="entry name" value="FIP1[III]-LIKE PROTEIN"/>
    <property type="match status" value="1"/>
</dbReference>
<dbReference type="InterPro" id="IPR007854">
    <property type="entry name" value="Fip1_dom"/>
</dbReference>
<feature type="compositionally biased region" description="Polar residues" evidence="5">
    <location>
        <begin position="514"/>
        <end position="533"/>
    </location>
</feature>
<evidence type="ECO:0000256" key="3">
    <source>
        <dbReference type="ARBA" id="ARBA00022664"/>
    </source>
</evidence>
<keyword evidence="3" id="KW-0507">mRNA processing</keyword>
<dbReference type="GO" id="GO:0006397">
    <property type="term" value="P:mRNA processing"/>
    <property type="evidence" value="ECO:0007669"/>
    <property type="project" value="UniProtKB-KW"/>
</dbReference>
<dbReference type="GO" id="GO:0005634">
    <property type="term" value="C:nucleus"/>
    <property type="evidence" value="ECO:0007669"/>
    <property type="project" value="UniProtKB-SubCell"/>
</dbReference>
<feature type="compositionally biased region" description="Gly residues" evidence="5">
    <location>
        <begin position="237"/>
        <end position="246"/>
    </location>
</feature>